<dbReference type="InterPro" id="IPR011674">
    <property type="entry name" value="DUF1616"/>
</dbReference>
<feature type="transmembrane region" description="Helical" evidence="2">
    <location>
        <begin position="132"/>
        <end position="152"/>
    </location>
</feature>
<dbReference type="Proteomes" id="UP000324104">
    <property type="component" value="Unassembled WGS sequence"/>
</dbReference>
<dbReference type="RefSeq" id="WP_149082993.1">
    <property type="nucleotide sequence ID" value="NZ_VTAW01000040.1"/>
</dbReference>
<proteinExistence type="predicted"/>
<feature type="compositionally biased region" description="Low complexity" evidence="1">
    <location>
        <begin position="89"/>
        <end position="98"/>
    </location>
</feature>
<gene>
    <name evidence="4" type="ORF">FYC77_18575</name>
</gene>
<sequence>MVDRRSLWLLLPAPIRALPADLAAVVIATLAVNVSVFAPVVRETPLRVFVGLVFVLFVPGYVFVAALFPEAGESPAGVADPEKTEGTDDGTTGEWGSESTWGDDRSTTSEETSSFVAGEMDSREGIDGIERVALSFGLSIAIVPLIGLALNFTPWGIRLVPIMIATTGFTLLAAAIATIRRWQVPPEDRFSVPYREWYETGRSEMLEPESRADGLLNVLLVLSILLAVGSVTFAAVVPPQGEQFSAVYILTEDDDGDLVADGYPTAVGAGESAEIVVGVDNNEHRTVEYTLVVVEQDVEIVPNETATDSSDPPVNETVVTEQNELDRFETRLEHNESWHHSHEFEPTITGDDTRIVWLLFPEDVPEEPSMDDTEYTVHLWVDVEET</sequence>
<evidence type="ECO:0000313" key="5">
    <source>
        <dbReference type="Proteomes" id="UP000324104"/>
    </source>
</evidence>
<keyword evidence="2" id="KW-0812">Transmembrane</keyword>
<name>A0A5D5ALZ5_9EURY</name>
<keyword evidence="2" id="KW-1133">Transmembrane helix</keyword>
<feature type="domain" description="DUF1616" evidence="3">
    <location>
        <begin position="25"/>
        <end position="382"/>
    </location>
</feature>
<evidence type="ECO:0000256" key="1">
    <source>
        <dbReference type="SAM" id="MobiDB-lite"/>
    </source>
</evidence>
<keyword evidence="5" id="KW-1185">Reference proteome</keyword>
<organism evidence="4 5">
    <name type="scientific">Natrialba swarupiae</name>
    <dbReference type="NCBI Taxonomy" id="2448032"/>
    <lineage>
        <taxon>Archaea</taxon>
        <taxon>Methanobacteriati</taxon>
        <taxon>Methanobacteriota</taxon>
        <taxon>Stenosarchaea group</taxon>
        <taxon>Halobacteria</taxon>
        <taxon>Halobacteriales</taxon>
        <taxon>Natrialbaceae</taxon>
        <taxon>Natrialba</taxon>
    </lineage>
</organism>
<feature type="region of interest" description="Disordered" evidence="1">
    <location>
        <begin position="74"/>
        <end position="116"/>
    </location>
</feature>
<feature type="transmembrane region" description="Helical" evidence="2">
    <location>
        <begin position="159"/>
        <end position="179"/>
    </location>
</feature>
<comment type="caution">
    <text evidence="4">The sequence shown here is derived from an EMBL/GenBank/DDBJ whole genome shotgun (WGS) entry which is preliminary data.</text>
</comment>
<feature type="transmembrane region" description="Helical" evidence="2">
    <location>
        <begin position="20"/>
        <end position="41"/>
    </location>
</feature>
<keyword evidence="2" id="KW-0472">Membrane</keyword>
<dbReference type="Pfam" id="PF07760">
    <property type="entry name" value="DUF1616"/>
    <property type="match status" value="1"/>
</dbReference>
<protein>
    <submittedName>
        <fullName evidence="4">DUF1616 domain-containing protein</fullName>
    </submittedName>
</protein>
<evidence type="ECO:0000313" key="4">
    <source>
        <dbReference type="EMBL" id="TYT60490.1"/>
    </source>
</evidence>
<feature type="transmembrane region" description="Helical" evidence="2">
    <location>
        <begin position="215"/>
        <end position="237"/>
    </location>
</feature>
<dbReference type="AlphaFoldDB" id="A0A5D5ALZ5"/>
<dbReference type="EMBL" id="VTAW01000040">
    <property type="protein sequence ID" value="TYT60490.1"/>
    <property type="molecule type" value="Genomic_DNA"/>
</dbReference>
<evidence type="ECO:0000256" key="2">
    <source>
        <dbReference type="SAM" id="Phobius"/>
    </source>
</evidence>
<evidence type="ECO:0000259" key="3">
    <source>
        <dbReference type="Pfam" id="PF07760"/>
    </source>
</evidence>
<accession>A0A5D5ALZ5</accession>
<reference evidence="4 5" key="1">
    <citation type="submission" date="2019-08" db="EMBL/GenBank/DDBJ databases">
        <title>Archaea genome.</title>
        <authorList>
            <person name="Kajale S."/>
            <person name="Shouche Y."/>
            <person name="Deshpande N."/>
            <person name="Sharma A."/>
        </authorList>
    </citation>
    <scope>NUCLEOTIDE SEQUENCE [LARGE SCALE GENOMIC DNA]</scope>
    <source>
        <strain evidence="4 5">ESP3B_9</strain>
    </source>
</reference>
<feature type="transmembrane region" description="Helical" evidence="2">
    <location>
        <begin position="48"/>
        <end position="68"/>
    </location>
</feature>